<proteinExistence type="predicted"/>
<protein>
    <recommendedName>
        <fullName evidence="5">Lipoprotein</fullName>
    </recommendedName>
</protein>
<keyword evidence="2" id="KW-0732">Signal</keyword>
<evidence type="ECO:0000313" key="3">
    <source>
        <dbReference type="EMBL" id="MFC7185164.1"/>
    </source>
</evidence>
<evidence type="ECO:0008006" key="5">
    <source>
        <dbReference type="Google" id="ProtNLM"/>
    </source>
</evidence>
<reference evidence="4" key="1">
    <citation type="journal article" date="2019" name="Int. J. Syst. Evol. Microbiol.">
        <title>The Global Catalogue of Microorganisms (GCM) 10K type strain sequencing project: providing services to taxonomists for standard genome sequencing and annotation.</title>
        <authorList>
            <consortium name="The Broad Institute Genomics Platform"/>
            <consortium name="The Broad Institute Genome Sequencing Center for Infectious Disease"/>
            <person name="Wu L."/>
            <person name="Ma J."/>
        </authorList>
    </citation>
    <scope>NUCLEOTIDE SEQUENCE [LARGE SCALE GENOMIC DNA]</scope>
    <source>
        <strain evidence="4">CGMCC 1.12859</strain>
    </source>
</reference>
<dbReference type="PANTHER" id="PTHR39335">
    <property type="entry name" value="BLL4220 PROTEIN"/>
    <property type="match status" value="1"/>
</dbReference>
<evidence type="ECO:0000256" key="2">
    <source>
        <dbReference type="SAM" id="SignalP"/>
    </source>
</evidence>
<dbReference type="Pfam" id="PF03640">
    <property type="entry name" value="Lipoprotein_15"/>
    <property type="match status" value="2"/>
</dbReference>
<dbReference type="Proteomes" id="UP001596435">
    <property type="component" value="Unassembled WGS sequence"/>
</dbReference>
<feature type="compositionally biased region" description="Polar residues" evidence="1">
    <location>
        <begin position="43"/>
        <end position="58"/>
    </location>
</feature>
<name>A0ABW2G6K1_9ACTN</name>
<dbReference type="PROSITE" id="PS51257">
    <property type="entry name" value="PROKAR_LIPOPROTEIN"/>
    <property type="match status" value="1"/>
</dbReference>
<keyword evidence="4" id="KW-1185">Reference proteome</keyword>
<dbReference type="EMBL" id="JBHTAJ010000153">
    <property type="protein sequence ID" value="MFC7185164.1"/>
    <property type="molecule type" value="Genomic_DNA"/>
</dbReference>
<evidence type="ECO:0000313" key="4">
    <source>
        <dbReference type="Proteomes" id="UP001596435"/>
    </source>
</evidence>
<comment type="caution">
    <text evidence="3">The sequence shown here is derived from an EMBL/GenBank/DDBJ whole genome shotgun (WGS) entry which is preliminary data.</text>
</comment>
<evidence type="ECO:0000256" key="1">
    <source>
        <dbReference type="SAM" id="MobiDB-lite"/>
    </source>
</evidence>
<dbReference type="InterPro" id="IPR005297">
    <property type="entry name" value="Lipoprotein_repeat"/>
</dbReference>
<dbReference type="RefSeq" id="WP_345705325.1">
    <property type="nucleotide sequence ID" value="NZ_BAABKV010000001.1"/>
</dbReference>
<feature type="chain" id="PRO_5047304657" description="Lipoprotein" evidence="2">
    <location>
        <begin position="24"/>
        <end position="179"/>
    </location>
</feature>
<accession>A0ABW2G6K1</accession>
<gene>
    <name evidence="3" type="ORF">ACFQMG_37035</name>
</gene>
<feature type="signal peptide" evidence="2">
    <location>
        <begin position="1"/>
        <end position="23"/>
    </location>
</feature>
<organism evidence="3 4">
    <name type="scientific">Kitasatospora paranensis</name>
    <dbReference type="NCBI Taxonomy" id="258053"/>
    <lineage>
        <taxon>Bacteria</taxon>
        <taxon>Bacillati</taxon>
        <taxon>Actinomycetota</taxon>
        <taxon>Actinomycetes</taxon>
        <taxon>Kitasatosporales</taxon>
        <taxon>Streptomycetaceae</taxon>
        <taxon>Kitasatospora</taxon>
    </lineage>
</organism>
<feature type="region of interest" description="Disordered" evidence="1">
    <location>
        <begin position="30"/>
        <end position="68"/>
    </location>
</feature>
<dbReference type="PANTHER" id="PTHR39335:SF1">
    <property type="entry name" value="BLL4220 PROTEIN"/>
    <property type="match status" value="1"/>
</dbReference>
<sequence length="179" mass="18013">MFKPRPAAALAAALLALLCAATAAGCAPGDPTPAPLPGEPRQESASPSQGPSPEQSASPERPGTQVGLAEDAGLGPILVDSQGRTLYLFDGDTSTRSTCYADCAAAWPPLTTAGFPVAGTGVDDGLLGVGPRTDGASQVLYKGHPLYYNAQDTQAGDASGEQIDQWFAVDALGDKVTGG</sequence>